<dbReference type="RefSeq" id="WP_260222082.1">
    <property type="nucleotide sequence ID" value="NZ_JAJAGO010000026.1"/>
</dbReference>
<dbReference type="PROSITE" id="PS50995">
    <property type="entry name" value="HTH_MARR_2"/>
    <property type="match status" value="1"/>
</dbReference>
<evidence type="ECO:0000313" key="3">
    <source>
        <dbReference type="Proteomes" id="UP001156389"/>
    </source>
</evidence>
<dbReference type="Pfam" id="PF12802">
    <property type="entry name" value="MarR_2"/>
    <property type="match status" value="1"/>
</dbReference>
<organism evidence="2 3">
    <name type="scientific">Streptomyces gossypii</name>
    <dbReference type="NCBI Taxonomy" id="2883101"/>
    <lineage>
        <taxon>Bacteria</taxon>
        <taxon>Bacillati</taxon>
        <taxon>Actinomycetota</taxon>
        <taxon>Actinomycetes</taxon>
        <taxon>Kitasatosporales</taxon>
        <taxon>Streptomycetaceae</taxon>
        <taxon>Streptomyces</taxon>
    </lineage>
</organism>
<evidence type="ECO:0000313" key="2">
    <source>
        <dbReference type="EMBL" id="MCT2594727.1"/>
    </source>
</evidence>
<evidence type="ECO:0000259" key="1">
    <source>
        <dbReference type="PROSITE" id="PS50995"/>
    </source>
</evidence>
<dbReference type="InterPro" id="IPR036388">
    <property type="entry name" value="WH-like_DNA-bd_sf"/>
</dbReference>
<dbReference type="InterPro" id="IPR036390">
    <property type="entry name" value="WH_DNA-bd_sf"/>
</dbReference>
<dbReference type="PANTHER" id="PTHR33164">
    <property type="entry name" value="TRANSCRIPTIONAL REGULATOR, MARR FAMILY"/>
    <property type="match status" value="1"/>
</dbReference>
<dbReference type="PANTHER" id="PTHR33164:SF43">
    <property type="entry name" value="HTH-TYPE TRANSCRIPTIONAL REPRESSOR YETL"/>
    <property type="match status" value="1"/>
</dbReference>
<dbReference type="Proteomes" id="UP001156389">
    <property type="component" value="Unassembled WGS sequence"/>
</dbReference>
<comment type="caution">
    <text evidence="2">The sequence shown here is derived from an EMBL/GenBank/DDBJ whole genome shotgun (WGS) entry which is preliminary data.</text>
</comment>
<dbReference type="SMART" id="SM00347">
    <property type="entry name" value="HTH_MARR"/>
    <property type="match status" value="1"/>
</dbReference>
<dbReference type="EMBL" id="JAJAGO010000026">
    <property type="protein sequence ID" value="MCT2594727.1"/>
    <property type="molecule type" value="Genomic_DNA"/>
</dbReference>
<dbReference type="SUPFAM" id="SSF46785">
    <property type="entry name" value="Winged helix' DNA-binding domain"/>
    <property type="match status" value="1"/>
</dbReference>
<feature type="domain" description="HTH marR-type" evidence="1">
    <location>
        <begin position="14"/>
        <end position="147"/>
    </location>
</feature>
<accession>A0ABT2K3I7</accession>
<reference evidence="2 3" key="1">
    <citation type="submission" date="2021-10" db="EMBL/GenBank/DDBJ databases">
        <title>Streptomyces gossypii sp. nov., isolated from soil collected from cotton field.</title>
        <authorList>
            <person name="Ge X."/>
            <person name="Chen X."/>
            <person name="Liu W."/>
        </authorList>
    </citation>
    <scope>NUCLEOTIDE SEQUENCE [LARGE SCALE GENOMIC DNA]</scope>
    <source>
        <strain evidence="2 3">N2-109</strain>
    </source>
</reference>
<dbReference type="Gene3D" id="1.10.10.10">
    <property type="entry name" value="Winged helix-like DNA-binding domain superfamily/Winged helix DNA-binding domain"/>
    <property type="match status" value="1"/>
</dbReference>
<protein>
    <submittedName>
        <fullName evidence="2">MarR family transcriptional regulator</fullName>
    </submittedName>
</protein>
<gene>
    <name evidence="2" type="ORF">LHJ74_33255</name>
</gene>
<dbReference type="InterPro" id="IPR039422">
    <property type="entry name" value="MarR/SlyA-like"/>
</dbReference>
<sequence>MTTKSHLPQPPGTAQLLARQTVQLAAVMDAAAEKAAAASGLTRADVDVLHSLHQARGRLTPSELAAACRLSSGGTSNIVRRLAASGYLIREANSTDGRSSWVQLTEEGSRLAQTVTDAVDAGHERLLQRLPDGLAEQLSRLLGDALTQLER</sequence>
<keyword evidence="3" id="KW-1185">Reference proteome</keyword>
<dbReference type="PRINTS" id="PR00598">
    <property type="entry name" value="HTHMARR"/>
</dbReference>
<dbReference type="InterPro" id="IPR000835">
    <property type="entry name" value="HTH_MarR-typ"/>
</dbReference>
<proteinExistence type="predicted"/>
<name>A0ABT2K3I7_9ACTN</name>